<evidence type="ECO:0000259" key="4">
    <source>
        <dbReference type="Pfam" id="PF00497"/>
    </source>
</evidence>
<dbReference type="GO" id="GO:0009279">
    <property type="term" value="C:cell outer membrane"/>
    <property type="evidence" value="ECO:0007669"/>
    <property type="project" value="UniProtKB-SubCell"/>
</dbReference>
<feature type="domain" description="Solute-binding protein family 3/N-terminal" evidence="4">
    <location>
        <begin position="57"/>
        <end position="259"/>
    </location>
</feature>
<comment type="similarity">
    <text evidence="2">Belongs to the transglycosylase Slt family.</text>
</comment>
<dbReference type="InterPro" id="IPR000189">
    <property type="entry name" value="Transglyc_AS"/>
</dbReference>
<dbReference type="Proteomes" id="UP000503820">
    <property type="component" value="Unassembled WGS sequence"/>
</dbReference>
<comment type="subcellular location">
    <subcellularLocation>
        <location evidence="1">Cell outer membrane</location>
        <topology evidence="1">Peripheral membrane protein</topology>
    </subcellularLocation>
</comment>
<dbReference type="AlphaFoldDB" id="A0A7J0BRT7"/>
<dbReference type="Pfam" id="PF01464">
    <property type="entry name" value="SLT"/>
    <property type="match status" value="1"/>
</dbReference>
<evidence type="ECO:0000259" key="5">
    <source>
        <dbReference type="Pfam" id="PF01464"/>
    </source>
</evidence>
<dbReference type="CDD" id="cd13403">
    <property type="entry name" value="MLTF-like"/>
    <property type="match status" value="1"/>
</dbReference>
<protein>
    <submittedName>
        <fullName evidence="6">Transglycosylase</fullName>
    </submittedName>
</protein>
<dbReference type="SUPFAM" id="SSF53850">
    <property type="entry name" value="Periplasmic binding protein-like II"/>
    <property type="match status" value="1"/>
</dbReference>
<evidence type="ECO:0000313" key="6">
    <source>
        <dbReference type="EMBL" id="GFM36433.1"/>
    </source>
</evidence>
<feature type="domain" description="Transglycosylase SLT" evidence="5">
    <location>
        <begin position="288"/>
        <end position="395"/>
    </location>
</feature>
<dbReference type="InterPro" id="IPR001638">
    <property type="entry name" value="Solute-binding_3/MltF_N"/>
</dbReference>
<accession>A0A7J0BRT7</accession>
<reference evidence="6 7" key="1">
    <citation type="submission" date="2020-05" db="EMBL/GenBank/DDBJ databases">
        <title>Draft genome sequence of Desulfovibrio psychrotolerans JS1T.</title>
        <authorList>
            <person name="Ueno A."/>
            <person name="Tamazawa S."/>
            <person name="Tamamura S."/>
            <person name="Murakami T."/>
            <person name="Kiyama T."/>
            <person name="Inomata H."/>
            <person name="Amano Y."/>
            <person name="Miyakawa K."/>
            <person name="Tamaki H."/>
            <person name="Naganuma T."/>
            <person name="Kaneko K."/>
        </authorList>
    </citation>
    <scope>NUCLEOTIDE SEQUENCE [LARGE SCALE GENOMIC DNA]</scope>
    <source>
        <strain evidence="6 7">JS1</strain>
    </source>
</reference>
<dbReference type="Gene3D" id="3.40.190.10">
    <property type="entry name" value="Periplasmic binding protein-like II"/>
    <property type="match status" value="2"/>
</dbReference>
<evidence type="ECO:0000313" key="7">
    <source>
        <dbReference type="Proteomes" id="UP000503820"/>
    </source>
</evidence>
<dbReference type="PROSITE" id="PS00922">
    <property type="entry name" value="TRANSGLYCOSYLASE"/>
    <property type="match status" value="1"/>
</dbReference>
<organism evidence="6 7">
    <name type="scientific">Desulfovibrio psychrotolerans</name>
    <dbReference type="NCBI Taxonomy" id="415242"/>
    <lineage>
        <taxon>Bacteria</taxon>
        <taxon>Pseudomonadati</taxon>
        <taxon>Thermodesulfobacteriota</taxon>
        <taxon>Desulfovibrionia</taxon>
        <taxon>Desulfovibrionales</taxon>
        <taxon>Desulfovibrionaceae</taxon>
        <taxon>Desulfovibrio</taxon>
    </lineage>
</organism>
<proteinExistence type="inferred from homology"/>
<dbReference type="PANTHER" id="PTHR37423:SF2">
    <property type="entry name" value="MEMBRANE-BOUND LYTIC MUREIN TRANSGLYCOSYLASE C"/>
    <property type="match status" value="1"/>
</dbReference>
<keyword evidence="7" id="KW-1185">Reference proteome</keyword>
<keyword evidence="3" id="KW-0998">Cell outer membrane</keyword>
<evidence type="ECO:0000256" key="3">
    <source>
        <dbReference type="ARBA" id="ARBA00023237"/>
    </source>
</evidence>
<comment type="caution">
    <text evidence="6">The sequence shown here is derived from an EMBL/GenBank/DDBJ whole genome shotgun (WGS) entry which is preliminary data.</text>
</comment>
<dbReference type="PANTHER" id="PTHR37423">
    <property type="entry name" value="SOLUBLE LYTIC MUREIN TRANSGLYCOSYLASE-RELATED"/>
    <property type="match status" value="1"/>
</dbReference>
<dbReference type="EMBL" id="BLVP01000006">
    <property type="protein sequence ID" value="GFM36433.1"/>
    <property type="molecule type" value="Genomic_DNA"/>
</dbReference>
<evidence type="ECO:0000256" key="1">
    <source>
        <dbReference type="ARBA" id="ARBA00004339"/>
    </source>
</evidence>
<dbReference type="InterPro" id="IPR008258">
    <property type="entry name" value="Transglycosylase_SLT_dom_1"/>
</dbReference>
<dbReference type="InterPro" id="IPR023346">
    <property type="entry name" value="Lysozyme-like_dom_sf"/>
</dbReference>
<dbReference type="Pfam" id="PF00497">
    <property type="entry name" value="SBP_bac_3"/>
    <property type="match status" value="1"/>
</dbReference>
<dbReference type="GO" id="GO:0000270">
    <property type="term" value="P:peptidoglycan metabolic process"/>
    <property type="evidence" value="ECO:0007669"/>
    <property type="project" value="InterPro"/>
</dbReference>
<name>A0A7J0BRT7_9BACT</name>
<gene>
    <name evidence="6" type="ORF">DSM19430T_11170</name>
</gene>
<keyword evidence="3" id="KW-0472">Membrane</keyword>
<dbReference type="GO" id="GO:0008933">
    <property type="term" value="F:peptidoglycan lytic transglycosylase activity"/>
    <property type="evidence" value="ECO:0007669"/>
    <property type="project" value="InterPro"/>
</dbReference>
<evidence type="ECO:0000256" key="2">
    <source>
        <dbReference type="ARBA" id="ARBA00007734"/>
    </source>
</evidence>
<dbReference type="Gene3D" id="1.10.530.10">
    <property type="match status" value="1"/>
</dbReference>
<dbReference type="SUPFAM" id="SSF53955">
    <property type="entry name" value="Lysozyme-like"/>
    <property type="match status" value="1"/>
</dbReference>
<sequence length="475" mass="53833">MIRPREWATLILLIAAQCGLILWEAPRPTHVDGVPLLRVAAPRMERVSTTISPYGPGFEHELLALFAEGRGYLLEMIEVQTPAEAWEALHSGEVDLVVGVGGVEPESLESPVVAGPVYATSRPVLVHSTKRYTLRNEQDMCENPILTTEQHYLTDSLQEEGQGLDCEPWTDKVEGVRVSPVLDTLNEDRARFALVDDWSYSLWQPFFLGVKPARSMGKEVSYRWFWRSANSELHADLSRFWEEREGDSRLAVLHEKYFGFLPEDVDYYDVQSLTRALQSALPRYHDTILKHGRKNGIDPLLLTAVIYQESRFVADATSKTGVRGLMQLTQNTARVLGVDRLDPVQAIDGGARYLKMLWDAFEPMELEPWDRWFFTLASYNQGLGHVYDAIALSKSMGGTGSTWHELKKVLPLLAWQKYYSQTKHGYTRGYEAVAFVESIRYYYYIMHGLVSLSRPEAEYLGPLVSAIPSGWPAVI</sequence>